<feature type="transmembrane region" description="Helical" evidence="4">
    <location>
        <begin position="274"/>
        <end position="294"/>
    </location>
</feature>
<feature type="transmembrane region" description="Helical" evidence="4">
    <location>
        <begin position="300"/>
        <end position="325"/>
    </location>
</feature>
<feature type="transmembrane region" description="Helical" evidence="4">
    <location>
        <begin position="243"/>
        <end position="267"/>
    </location>
</feature>
<organism evidence="6 7">
    <name type="scientific">Aquisalimonas asiatica</name>
    <dbReference type="NCBI Taxonomy" id="406100"/>
    <lineage>
        <taxon>Bacteria</taxon>
        <taxon>Pseudomonadati</taxon>
        <taxon>Pseudomonadota</taxon>
        <taxon>Gammaproteobacteria</taxon>
        <taxon>Chromatiales</taxon>
        <taxon>Ectothiorhodospiraceae</taxon>
        <taxon>Aquisalimonas</taxon>
    </lineage>
</organism>
<proteinExistence type="predicted"/>
<feature type="transmembrane region" description="Helical" evidence="4">
    <location>
        <begin position="102"/>
        <end position="124"/>
    </location>
</feature>
<feature type="transmembrane region" description="Helical" evidence="4">
    <location>
        <begin position="12"/>
        <end position="29"/>
    </location>
</feature>
<keyword evidence="3 4" id="KW-0472">Membrane</keyword>
<dbReference type="AlphaFoldDB" id="A0A1H8SMI1"/>
<feature type="transmembrane region" description="Helical" evidence="4">
    <location>
        <begin position="369"/>
        <end position="387"/>
    </location>
</feature>
<gene>
    <name evidence="6" type="ORF">SAMN04488052_10391</name>
</gene>
<dbReference type="InterPro" id="IPR020846">
    <property type="entry name" value="MFS_dom"/>
</dbReference>
<dbReference type="InterPro" id="IPR036259">
    <property type="entry name" value="MFS_trans_sf"/>
</dbReference>
<dbReference type="Gene3D" id="1.20.1250.20">
    <property type="entry name" value="MFS general substrate transporter like domains"/>
    <property type="match status" value="2"/>
</dbReference>
<reference evidence="6 7" key="1">
    <citation type="submission" date="2016-10" db="EMBL/GenBank/DDBJ databases">
        <authorList>
            <person name="de Groot N.N."/>
        </authorList>
    </citation>
    <scope>NUCLEOTIDE SEQUENCE [LARGE SCALE GENOMIC DNA]</scope>
    <source>
        <strain evidence="6 7">CGMCC 1.6291</strain>
    </source>
</reference>
<keyword evidence="1 4" id="KW-0812">Transmembrane</keyword>
<dbReference type="OrthoDB" id="9797953at2"/>
<dbReference type="SUPFAM" id="SSF103473">
    <property type="entry name" value="MFS general substrate transporter"/>
    <property type="match status" value="1"/>
</dbReference>
<keyword evidence="7" id="KW-1185">Reference proteome</keyword>
<evidence type="ECO:0000313" key="7">
    <source>
        <dbReference type="Proteomes" id="UP000199657"/>
    </source>
</evidence>
<evidence type="ECO:0000256" key="3">
    <source>
        <dbReference type="ARBA" id="ARBA00023136"/>
    </source>
</evidence>
<dbReference type="STRING" id="406100.SAMN04488052_10391"/>
<feature type="transmembrane region" description="Helical" evidence="4">
    <location>
        <begin position="205"/>
        <end position="223"/>
    </location>
</feature>
<feature type="transmembrane region" description="Helical" evidence="4">
    <location>
        <begin position="41"/>
        <end position="60"/>
    </location>
</feature>
<accession>A0A1H8SMI1</accession>
<dbReference type="EMBL" id="FOEG01000003">
    <property type="protein sequence ID" value="SEO80169.1"/>
    <property type="molecule type" value="Genomic_DNA"/>
</dbReference>
<dbReference type="RefSeq" id="WP_091642197.1">
    <property type="nucleotide sequence ID" value="NZ_FOEG01000003.1"/>
</dbReference>
<evidence type="ECO:0000259" key="5">
    <source>
        <dbReference type="PROSITE" id="PS50850"/>
    </source>
</evidence>
<feature type="transmembrane region" description="Helical" evidence="4">
    <location>
        <begin position="72"/>
        <end position="96"/>
    </location>
</feature>
<dbReference type="PANTHER" id="PTHR23537">
    <property type="match status" value="1"/>
</dbReference>
<dbReference type="PROSITE" id="PS50850">
    <property type="entry name" value="MFS"/>
    <property type="match status" value="1"/>
</dbReference>
<evidence type="ECO:0000256" key="2">
    <source>
        <dbReference type="ARBA" id="ARBA00022989"/>
    </source>
</evidence>
<evidence type="ECO:0000256" key="4">
    <source>
        <dbReference type="SAM" id="Phobius"/>
    </source>
</evidence>
<name>A0A1H8SMI1_9GAMM</name>
<feature type="transmembrane region" description="Helical" evidence="4">
    <location>
        <begin position="163"/>
        <end position="184"/>
    </location>
</feature>
<dbReference type="Proteomes" id="UP000199657">
    <property type="component" value="Unassembled WGS sequence"/>
</dbReference>
<dbReference type="InterPro" id="IPR010645">
    <property type="entry name" value="MFS_4"/>
</dbReference>
<evidence type="ECO:0000256" key="1">
    <source>
        <dbReference type="ARBA" id="ARBA00022692"/>
    </source>
</evidence>
<dbReference type="GO" id="GO:0005886">
    <property type="term" value="C:plasma membrane"/>
    <property type="evidence" value="ECO:0007669"/>
    <property type="project" value="TreeGrafter"/>
</dbReference>
<dbReference type="GO" id="GO:0022857">
    <property type="term" value="F:transmembrane transporter activity"/>
    <property type="evidence" value="ECO:0007669"/>
    <property type="project" value="InterPro"/>
</dbReference>
<feature type="transmembrane region" description="Helical" evidence="4">
    <location>
        <begin position="136"/>
        <end position="157"/>
    </location>
</feature>
<dbReference type="Pfam" id="PF06779">
    <property type="entry name" value="MFS_4"/>
    <property type="match status" value="1"/>
</dbReference>
<evidence type="ECO:0000313" key="6">
    <source>
        <dbReference type="EMBL" id="SEO80169.1"/>
    </source>
</evidence>
<protein>
    <submittedName>
        <fullName evidence="6">Predicted arabinose efflux permease, MFS family</fullName>
    </submittedName>
</protein>
<dbReference type="PANTHER" id="PTHR23537:SF1">
    <property type="entry name" value="SUGAR TRANSPORTER"/>
    <property type="match status" value="1"/>
</dbReference>
<feature type="domain" description="Major facilitator superfamily (MFS) profile" evidence="5">
    <location>
        <begin position="9"/>
        <end position="392"/>
    </location>
</feature>
<sequence length="394" mass="40774">MTTEQMRMDRVLAGSVAILVGLGLARFGYPPLVPGMVDAHWFTAAAAGYLGAANLLGYLLGALTASRFAGRVGAAAAIRLGLLLIAVSFLVLSWAAPFAWFFIWRFISGWAGGVLMVVAASTVLTTTPPSQRPLAGAIVFSGVGVGILFSANVVPWLTTVSISWAWVSLGVLCLLLTAATWGAWRDVSTAAGPSPAQATGAGSPARAALPLAVILVVVGYGLQSVGYVPHTLFWVDFLAREQGLGMGFAAVQWSIFALGAIAGPFLGGWVAARLGWYSALLLSVAFMAAAVLGSSVADTLWLASLCSFVVGAMVPGLVSMTSGYLSQLVPLEEHRRAWGWATTSFALAQAVGGYALAAVFGYVGSYPPVFIIGGVSLVLGLVVTLVARKPKEAH</sequence>
<feature type="transmembrane region" description="Helical" evidence="4">
    <location>
        <begin position="337"/>
        <end position="363"/>
    </location>
</feature>
<keyword evidence="2 4" id="KW-1133">Transmembrane helix</keyword>